<dbReference type="EMBL" id="KV425937">
    <property type="protein sequence ID" value="KZV96885.1"/>
    <property type="molecule type" value="Genomic_DNA"/>
</dbReference>
<dbReference type="Gene3D" id="3.80.10.10">
    <property type="entry name" value="Ribonuclease Inhibitor"/>
    <property type="match status" value="1"/>
</dbReference>
<evidence type="ECO:0000313" key="3">
    <source>
        <dbReference type="Proteomes" id="UP000077266"/>
    </source>
</evidence>
<keyword evidence="1" id="KW-0175">Coiled coil</keyword>
<organism evidence="2 3">
    <name type="scientific">Exidia glandulosa HHB12029</name>
    <dbReference type="NCBI Taxonomy" id="1314781"/>
    <lineage>
        <taxon>Eukaryota</taxon>
        <taxon>Fungi</taxon>
        <taxon>Dikarya</taxon>
        <taxon>Basidiomycota</taxon>
        <taxon>Agaricomycotina</taxon>
        <taxon>Agaricomycetes</taxon>
        <taxon>Auriculariales</taxon>
        <taxon>Exidiaceae</taxon>
        <taxon>Exidia</taxon>
    </lineage>
</organism>
<protein>
    <recommendedName>
        <fullName evidence="4">F-box domain-containing protein</fullName>
    </recommendedName>
</protein>
<evidence type="ECO:0008006" key="4">
    <source>
        <dbReference type="Google" id="ProtNLM"/>
    </source>
</evidence>
<dbReference type="OrthoDB" id="3365698at2759"/>
<evidence type="ECO:0000256" key="1">
    <source>
        <dbReference type="SAM" id="Coils"/>
    </source>
</evidence>
<gene>
    <name evidence="2" type="ORF">EXIGLDRAFT_732189</name>
</gene>
<sequence length="511" mass="57355">MSSSSARDQRIRRISLDKDALDANAKIVDELRHAEQQTEEDLATMKAKLEAIRADRETMERRQRSLRKGLREVRARHRREIWTDVIPLDILRCIFDELAMLPDQLWPELGSGRINDARSARPFAVATVCSRWRKLAISIPSLWTYIAFELDEEQTSVPLLRMLEQIHRSKNAPLDVLLHLTESPATAGEDLTKALNLIHGVCHRLRRYEVWMPENICLGRNPIMDGLQAPTPLLESFCLIIPLEHISHWPEDAQDTYLPYTPKLRFLETTGTSLLRSPPNPGFSNIVYLAIWDSASFENFAALARLAAPSIQVLALSEDWEETPPAPPSITFPMLHTLLLRSTDNVTRNLIVAPRLERLTLIGEVLDAVLCPFFDRVASTVTTLTLSGIGLSGDKIPILSALRNVERLTFSECDAEPTYEVSDSFFEALANSSPAAWPKLESVHLTDDMNDPDVTLGSGFLKFVRSRAPDHSTSTSSGSDTPRRLAKVQMDAESIPKWVPSTVEHIMSSAN</sequence>
<keyword evidence="3" id="KW-1185">Reference proteome</keyword>
<dbReference type="Proteomes" id="UP000077266">
    <property type="component" value="Unassembled WGS sequence"/>
</dbReference>
<accession>A0A165KU09</accession>
<dbReference type="InParanoid" id="A0A165KU09"/>
<proteinExistence type="predicted"/>
<name>A0A165KU09_EXIGL</name>
<evidence type="ECO:0000313" key="2">
    <source>
        <dbReference type="EMBL" id="KZV96885.1"/>
    </source>
</evidence>
<reference evidence="2 3" key="1">
    <citation type="journal article" date="2016" name="Mol. Biol. Evol.">
        <title>Comparative Genomics of Early-Diverging Mushroom-Forming Fungi Provides Insights into the Origins of Lignocellulose Decay Capabilities.</title>
        <authorList>
            <person name="Nagy L.G."/>
            <person name="Riley R."/>
            <person name="Tritt A."/>
            <person name="Adam C."/>
            <person name="Daum C."/>
            <person name="Floudas D."/>
            <person name="Sun H."/>
            <person name="Yadav J.S."/>
            <person name="Pangilinan J."/>
            <person name="Larsson K.H."/>
            <person name="Matsuura K."/>
            <person name="Barry K."/>
            <person name="Labutti K."/>
            <person name="Kuo R."/>
            <person name="Ohm R.A."/>
            <person name="Bhattacharya S.S."/>
            <person name="Shirouzu T."/>
            <person name="Yoshinaga Y."/>
            <person name="Martin F.M."/>
            <person name="Grigoriev I.V."/>
            <person name="Hibbett D.S."/>
        </authorList>
    </citation>
    <scope>NUCLEOTIDE SEQUENCE [LARGE SCALE GENOMIC DNA]</scope>
    <source>
        <strain evidence="2 3">HHB12029</strain>
    </source>
</reference>
<dbReference type="AlphaFoldDB" id="A0A165KU09"/>
<dbReference type="SUPFAM" id="SSF52058">
    <property type="entry name" value="L domain-like"/>
    <property type="match status" value="1"/>
</dbReference>
<feature type="coiled-coil region" evidence="1">
    <location>
        <begin position="28"/>
        <end position="62"/>
    </location>
</feature>
<dbReference type="InterPro" id="IPR032675">
    <property type="entry name" value="LRR_dom_sf"/>
</dbReference>